<name>A0A0P0UR49_9GAMM</name>
<dbReference type="SUPFAM" id="SSF53335">
    <property type="entry name" value="S-adenosyl-L-methionine-dependent methyltransferases"/>
    <property type="match status" value="1"/>
</dbReference>
<protein>
    <submittedName>
        <fullName evidence="2">FkbM family methyltransferase</fullName>
    </submittedName>
</protein>
<dbReference type="GO" id="GO:0005737">
    <property type="term" value="C:cytoplasm"/>
    <property type="evidence" value="ECO:0007669"/>
    <property type="project" value="GOC"/>
</dbReference>
<dbReference type="GO" id="GO:0016197">
    <property type="term" value="P:endosomal transport"/>
    <property type="evidence" value="ECO:0007669"/>
    <property type="project" value="TreeGrafter"/>
</dbReference>
<dbReference type="KEGG" id="ebh:BSEPE_0694"/>
<dbReference type="GO" id="GO:0006888">
    <property type="term" value="P:endoplasmic reticulum to Golgi vesicle-mediated transport"/>
    <property type="evidence" value="ECO:0007669"/>
    <property type="project" value="TreeGrafter"/>
</dbReference>
<dbReference type="InterPro" id="IPR053202">
    <property type="entry name" value="EGF_Rcpt_Signaling_Reg"/>
</dbReference>
<accession>A0A0P0UR49</accession>
<dbReference type="Gene3D" id="3.40.50.150">
    <property type="entry name" value="Vaccinia Virus protein VP39"/>
    <property type="match status" value="1"/>
</dbReference>
<dbReference type="GO" id="GO:0005886">
    <property type="term" value="C:plasma membrane"/>
    <property type="evidence" value="ECO:0007669"/>
    <property type="project" value="TreeGrafter"/>
</dbReference>
<dbReference type="InterPro" id="IPR006342">
    <property type="entry name" value="FkbM_mtfrase"/>
</dbReference>
<keyword evidence="3" id="KW-1185">Reference proteome</keyword>
<proteinExistence type="predicted"/>
<dbReference type="InterPro" id="IPR029063">
    <property type="entry name" value="SAM-dependent_MTases_sf"/>
</dbReference>
<dbReference type="NCBIfam" id="TIGR01444">
    <property type="entry name" value="fkbM_fam"/>
    <property type="match status" value="1"/>
</dbReference>
<keyword evidence="2" id="KW-0808">Transferase</keyword>
<dbReference type="Pfam" id="PF05050">
    <property type="entry name" value="Methyltransf_21"/>
    <property type="match status" value="1"/>
</dbReference>
<keyword evidence="2" id="KW-0489">Methyltransferase</keyword>
<dbReference type="PANTHER" id="PTHR34009">
    <property type="entry name" value="PROTEIN STAR"/>
    <property type="match status" value="1"/>
</dbReference>
<dbReference type="STRING" id="1303921.BSEPE_0694"/>
<reference evidence="2 3" key="2">
    <citation type="journal article" date="2016" name="ISME J.">
        <title>Heterogeneous composition of key metabolic gene clusters in a vent mussel symbiont population.</title>
        <authorList>
            <person name="Ikuta T."/>
            <person name="Takaki Y."/>
            <person name="Nagai Y."/>
            <person name="Shimamura S."/>
            <person name="Tsuda M."/>
            <person name="Kawagucci S."/>
            <person name="Aoki Y."/>
            <person name="Inoue K."/>
            <person name="Teruya M."/>
            <person name="Satou K."/>
            <person name="Teruya K."/>
            <person name="Shimoji M."/>
            <person name="Tamotsu H."/>
            <person name="Hirano T."/>
            <person name="Maruyama T."/>
            <person name="Yoshida T."/>
        </authorList>
    </citation>
    <scope>NUCLEOTIDE SEQUENCE [LARGE SCALE GENOMIC DNA]</scope>
    <source>
        <strain evidence="2 3">Myojin Knoll</strain>
    </source>
</reference>
<dbReference type="Proteomes" id="UP000067399">
    <property type="component" value="Chromosome"/>
</dbReference>
<sequence>MIFMLKKIAKKITPKLYARLAEIKSERKLESFKKKYPEVKIFQNEGKGNRKLHSQSNQDYIVYENFFKNNREGFFCDIGGNHPLKINNTLYFENLGWRGVAFEPLPYMGELWAKHRKAKLFPFALSDREGEVEFTVVKDATGWEDMLSFVTETRNAEFDYETEKITIQAKIFKVIMAKEGISHIDYLSLDIEGHEMNVLKGIDFSKVRINVLTIENNSIDTLWGDENIREIMFENNFILWGRIMGLDDIYVHKDFIKNLKNN</sequence>
<reference evidence="2 3" key="1">
    <citation type="journal article" date="2000" name="Mar. Ecol. Prog. Ser.">
        <title>Phylogenetic characterization of endosymbionts in three hydrothermal vent mussels: influence on host distributions.</title>
        <authorList>
            <person name="Fujiwara Y."/>
            <person name="Takai K."/>
            <person name="Uematsu K."/>
            <person name="Tsuchida S."/>
            <person name="Hunt J.C."/>
            <person name="Hashimoto J."/>
        </authorList>
    </citation>
    <scope>NUCLEOTIDE SEQUENCE [LARGE SCALE GENOMIC DNA]</scope>
    <source>
        <strain evidence="2 3">Myojin Knoll</strain>
    </source>
</reference>
<dbReference type="PANTHER" id="PTHR34009:SF2">
    <property type="entry name" value="PROTEIN STAR"/>
    <property type="match status" value="1"/>
</dbReference>
<dbReference type="OrthoDB" id="9810122at2"/>
<evidence type="ECO:0000259" key="1">
    <source>
        <dbReference type="Pfam" id="PF05050"/>
    </source>
</evidence>
<dbReference type="EMBL" id="AP013042">
    <property type="protein sequence ID" value="BAS67690.1"/>
    <property type="molecule type" value="Genomic_DNA"/>
</dbReference>
<feature type="domain" description="Methyltransferase FkbM" evidence="1">
    <location>
        <begin position="77"/>
        <end position="238"/>
    </location>
</feature>
<evidence type="ECO:0000313" key="3">
    <source>
        <dbReference type="Proteomes" id="UP000067399"/>
    </source>
</evidence>
<dbReference type="GO" id="GO:0008168">
    <property type="term" value="F:methyltransferase activity"/>
    <property type="evidence" value="ECO:0007669"/>
    <property type="project" value="UniProtKB-KW"/>
</dbReference>
<dbReference type="GO" id="GO:0032259">
    <property type="term" value="P:methylation"/>
    <property type="evidence" value="ECO:0007669"/>
    <property type="project" value="UniProtKB-KW"/>
</dbReference>
<evidence type="ECO:0000313" key="2">
    <source>
        <dbReference type="EMBL" id="BAS67690.1"/>
    </source>
</evidence>
<organism evidence="2 3">
    <name type="scientific">endosymbiont of Bathymodiolus septemdierum str. Myojin knoll</name>
    <dbReference type="NCBI Taxonomy" id="1303921"/>
    <lineage>
        <taxon>Bacteria</taxon>
        <taxon>Pseudomonadati</taxon>
        <taxon>Pseudomonadota</taxon>
        <taxon>Gammaproteobacteria</taxon>
        <taxon>sulfur-oxidizing symbionts</taxon>
    </lineage>
</organism>
<gene>
    <name evidence="2" type="ORF">BSEPE_0694</name>
</gene>
<dbReference type="AlphaFoldDB" id="A0A0P0UR49"/>